<protein>
    <submittedName>
        <fullName evidence="2">Glyoxalase</fullName>
    </submittedName>
</protein>
<accession>A0A3N0VGD5</accession>
<proteinExistence type="predicted"/>
<sequence length="139" mass="15387">MAANPRTTIKPALRYRDAQAAIAWLCKALGFERRAVYEDGERGIAHAQLTLRNGLIMVSSARDDAWGQRMAQPDEIGGRETQCCCFTVADVDAHYQRAVAAGAEIIEPLEAKDYGGKGYACRDPEGHLWWIGSYDPWAD</sequence>
<dbReference type="Proteomes" id="UP000282106">
    <property type="component" value="Unassembled WGS sequence"/>
</dbReference>
<evidence type="ECO:0000259" key="1">
    <source>
        <dbReference type="PROSITE" id="PS51819"/>
    </source>
</evidence>
<gene>
    <name evidence="2" type="ORF">ED208_05475</name>
</gene>
<dbReference type="InParanoid" id="A0A3N0VGD5"/>
<feature type="domain" description="VOC" evidence="1">
    <location>
        <begin position="7"/>
        <end position="134"/>
    </location>
</feature>
<dbReference type="AlphaFoldDB" id="A0A3N0VGD5"/>
<dbReference type="Gene3D" id="3.30.720.110">
    <property type="match status" value="1"/>
</dbReference>
<name>A0A3N0VGD5_9GAMM</name>
<dbReference type="InterPro" id="IPR004360">
    <property type="entry name" value="Glyas_Fos-R_dOase_dom"/>
</dbReference>
<comment type="caution">
    <text evidence="2">The sequence shown here is derived from an EMBL/GenBank/DDBJ whole genome shotgun (WGS) entry which is preliminary data.</text>
</comment>
<evidence type="ECO:0000313" key="2">
    <source>
        <dbReference type="EMBL" id="ROH91829.1"/>
    </source>
</evidence>
<dbReference type="SUPFAM" id="SSF54593">
    <property type="entry name" value="Glyoxalase/Bleomycin resistance protein/Dihydroxybiphenyl dioxygenase"/>
    <property type="match status" value="1"/>
</dbReference>
<dbReference type="Pfam" id="PF00903">
    <property type="entry name" value="Glyoxalase"/>
    <property type="match status" value="1"/>
</dbReference>
<dbReference type="PANTHER" id="PTHR34109">
    <property type="entry name" value="BNAUNNG04460D PROTEIN-RELATED"/>
    <property type="match status" value="1"/>
</dbReference>
<dbReference type="RefSeq" id="WP_123210873.1">
    <property type="nucleotide sequence ID" value="NZ_RJVO01000002.1"/>
</dbReference>
<dbReference type="Gene3D" id="3.30.720.120">
    <property type="match status" value="1"/>
</dbReference>
<reference evidence="2 3" key="1">
    <citation type="submission" date="2018-10" db="EMBL/GenBank/DDBJ databases">
        <authorList>
            <person name="Chen W.-M."/>
        </authorList>
    </citation>
    <scope>NUCLEOTIDE SEQUENCE [LARGE SCALE GENOMIC DNA]</scope>
    <source>
        <strain evidence="2 3">THS-13</strain>
    </source>
</reference>
<evidence type="ECO:0000313" key="3">
    <source>
        <dbReference type="Proteomes" id="UP000282106"/>
    </source>
</evidence>
<dbReference type="PANTHER" id="PTHR34109:SF1">
    <property type="entry name" value="VOC DOMAIN-CONTAINING PROTEIN"/>
    <property type="match status" value="1"/>
</dbReference>
<organism evidence="2 3">
    <name type="scientific">Stagnimonas aquatica</name>
    <dbReference type="NCBI Taxonomy" id="2689987"/>
    <lineage>
        <taxon>Bacteria</taxon>
        <taxon>Pseudomonadati</taxon>
        <taxon>Pseudomonadota</taxon>
        <taxon>Gammaproteobacteria</taxon>
        <taxon>Nevskiales</taxon>
        <taxon>Nevskiaceae</taxon>
        <taxon>Stagnimonas</taxon>
    </lineage>
</organism>
<keyword evidence="3" id="KW-1185">Reference proteome</keyword>
<dbReference type="InterPro" id="IPR037523">
    <property type="entry name" value="VOC_core"/>
</dbReference>
<dbReference type="EMBL" id="RJVO01000002">
    <property type="protein sequence ID" value="ROH91829.1"/>
    <property type="molecule type" value="Genomic_DNA"/>
</dbReference>
<dbReference type="InterPro" id="IPR029068">
    <property type="entry name" value="Glyas_Bleomycin-R_OHBP_Dase"/>
</dbReference>
<dbReference type="PROSITE" id="PS51819">
    <property type="entry name" value="VOC"/>
    <property type="match status" value="1"/>
</dbReference>